<proteinExistence type="predicted"/>
<dbReference type="Gene3D" id="2.60.120.10">
    <property type="entry name" value="Jelly Rolls"/>
    <property type="match status" value="1"/>
</dbReference>
<evidence type="ECO:0000259" key="2">
    <source>
        <dbReference type="PROSITE" id="PS50042"/>
    </source>
</evidence>
<reference evidence="4" key="1">
    <citation type="submission" date="2025-08" db="UniProtKB">
        <authorList>
            <consortium name="RefSeq"/>
        </authorList>
    </citation>
    <scope>IDENTIFICATION</scope>
    <source>
        <tissue evidence="4">Whole body</tissue>
    </source>
</reference>
<dbReference type="SMART" id="SM00100">
    <property type="entry name" value="cNMP"/>
    <property type="match status" value="1"/>
</dbReference>
<protein>
    <submittedName>
        <fullName evidence="4">Potassium/sodium hyperpolarization-activated cyclic nucleotide-gated channel 1-like</fullName>
    </submittedName>
</protein>
<dbReference type="PROSITE" id="PS50042">
    <property type="entry name" value="CNMP_BINDING_3"/>
    <property type="match status" value="1"/>
</dbReference>
<feature type="transmembrane region" description="Helical" evidence="1">
    <location>
        <begin position="185"/>
        <end position="202"/>
    </location>
</feature>
<gene>
    <name evidence="4" type="primary">LOC107066899</name>
</gene>
<dbReference type="InterPro" id="IPR051413">
    <property type="entry name" value="K/Na_HCN_channel"/>
</dbReference>
<evidence type="ECO:0000313" key="4">
    <source>
        <dbReference type="RefSeq" id="XP_015177416.1"/>
    </source>
</evidence>
<dbReference type="PANTHER" id="PTHR45689">
    <property type="entry name" value="I[[H]] CHANNEL, ISOFORM E"/>
    <property type="match status" value="1"/>
</dbReference>
<keyword evidence="1" id="KW-0812">Transmembrane</keyword>
<dbReference type="Proteomes" id="UP000694924">
    <property type="component" value="Unplaced"/>
</dbReference>
<organism evidence="3 4">
    <name type="scientific">Polistes dominula</name>
    <name type="common">European paper wasp</name>
    <name type="synonym">Vespa dominula</name>
    <dbReference type="NCBI Taxonomy" id="743375"/>
    <lineage>
        <taxon>Eukaryota</taxon>
        <taxon>Metazoa</taxon>
        <taxon>Ecdysozoa</taxon>
        <taxon>Arthropoda</taxon>
        <taxon>Hexapoda</taxon>
        <taxon>Insecta</taxon>
        <taxon>Pterygota</taxon>
        <taxon>Neoptera</taxon>
        <taxon>Endopterygota</taxon>
        <taxon>Hymenoptera</taxon>
        <taxon>Apocrita</taxon>
        <taxon>Aculeata</taxon>
        <taxon>Vespoidea</taxon>
        <taxon>Vespidae</taxon>
        <taxon>Polistinae</taxon>
        <taxon>Polistini</taxon>
        <taxon>Polistes</taxon>
    </lineage>
</organism>
<evidence type="ECO:0000313" key="3">
    <source>
        <dbReference type="Proteomes" id="UP000694924"/>
    </source>
</evidence>
<keyword evidence="3" id="KW-1185">Reference proteome</keyword>
<dbReference type="Gene3D" id="1.10.287.630">
    <property type="entry name" value="Helix hairpin bin"/>
    <property type="match status" value="1"/>
</dbReference>
<dbReference type="Pfam" id="PF00027">
    <property type="entry name" value="cNMP_binding"/>
    <property type="match status" value="1"/>
</dbReference>
<dbReference type="GeneID" id="107066899"/>
<dbReference type="InterPro" id="IPR014710">
    <property type="entry name" value="RmlC-like_jellyroll"/>
</dbReference>
<dbReference type="PANTHER" id="PTHR45689:SF14">
    <property type="entry name" value="CYCLIC NUCLEOTIDE-GATED CATION CHANNEL SUBUNIT A-LIKE PROTEIN"/>
    <property type="match status" value="1"/>
</dbReference>
<feature type="domain" description="Cyclic nucleotide-binding" evidence="2">
    <location>
        <begin position="401"/>
        <end position="501"/>
    </location>
</feature>
<feature type="transmembrane region" description="Helical" evidence="1">
    <location>
        <begin position="214"/>
        <end position="238"/>
    </location>
</feature>
<sequence>MHPFDDRSIFTSDQDILYFPGRGRLQKFLDYCHSFFMISSTNPNAQRYLRSRTSILREKRQHIRKNKEIIHPFSNFRHYWDILLIIDMTIISLIVPYQASFGISRQTLISKIIKNSLLLLCCADMIINLSTGYLDKNQSIIQMKRKKIIKQYMKHGTFFTDLLGSFPTDVIFVKMWDEYKVTQEVVSLICVFRLFSLNVYIGKVTHSKSTLICYHHFFIIFFWLFIFLHWITCIFWLVPIATTSMKQLRYPRIDSWIHEIDLWYESEYIQYLFSLMITIGNCLRSRLYESDRQNMPDLYVIIIAKIIGTLITWFLIARLMQHFKGTNSSKLRYQSAVGQLTKYMHHKQLPRYTQRRIINYYEFRFQRRYFQESDILNALSLQIRQEIIMHSCRKLVENVTFFNNLPMVLLNRIVALLKSEIFLTNDVIVRANELGNCMYFIGSGTVAIYTISGKEVCHLEDGAHFGEIALVMADEHRVASVVAVEICELYRLDRADFARTIYPYPMMWEHIKNIAIERHEKTTILSN</sequence>
<feature type="transmembrane region" description="Helical" evidence="1">
    <location>
        <begin position="299"/>
        <end position="320"/>
    </location>
</feature>
<name>A0ABM1IB29_POLDO</name>
<dbReference type="InterPro" id="IPR018490">
    <property type="entry name" value="cNMP-bd_dom_sf"/>
</dbReference>
<dbReference type="RefSeq" id="XP_015177416.1">
    <property type="nucleotide sequence ID" value="XM_015321930.1"/>
</dbReference>
<dbReference type="InterPro" id="IPR000595">
    <property type="entry name" value="cNMP-bd_dom"/>
</dbReference>
<keyword evidence="1" id="KW-1133">Transmembrane helix</keyword>
<feature type="transmembrane region" description="Helical" evidence="1">
    <location>
        <begin position="79"/>
        <end position="97"/>
    </location>
</feature>
<evidence type="ECO:0000256" key="1">
    <source>
        <dbReference type="SAM" id="Phobius"/>
    </source>
</evidence>
<accession>A0ABM1IB29</accession>
<dbReference type="SUPFAM" id="SSF51206">
    <property type="entry name" value="cAMP-binding domain-like"/>
    <property type="match status" value="1"/>
</dbReference>
<dbReference type="CDD" id="cd00038">
    <property type="entry name" value="CAP_ED"/>
    <property type="match status" value="1"/>
</dbReference>
<keyword evidence="1" id="KW-0472">Membrane</keyword>